<feature type="transmembrane region" description="Helical" evidence="7">
    <location>
        <begin position="202"/>
        <end position="227"/>
    </location>
</feature>
<evidence type="ECO:0000256" key="4">
    <source>
        <dbReference type="ARBA" id="ARBA00022692"/>
    </source>
</evidence>
<dbReference type="InterPro" id="IPR000515">
    <property type="entry name" value="MetI-like"/>
</dbReference>
<feature type="transmembrane region" description="Helical" evidence="7">
    <location>
        <begin position="125"/>
        <end position="149"/>
    </location>
</feature>
<protein>
    <submittedName>
        <fullName evidence="9">Carbohydrate ABC transporter permease</fullName>
    </submittedName>
</protein>
<gene>
    <name evidence="9" type="ORF">KK097_12465</name>
</gene>
<keyword evidence="4 7" id="KW-0812">Transmembrane</keyword>
<feature type="domain" description="ABC transmembrane type-1" evidence="8">
    <location>
        <begin position="90"/>
        <end position="281"/>
    </location>
</feature>
<evidence type="ECO:0000256" key="1">
    <source>
        <dbReference type="ARBA" id="ARBA00004651"/>
    </source>
</evidence>
<keyword evidence="2 7" id="KW-0813">Transport</keyword>
<organism evidence="9 10">
    <name type="scientific">Curtobacterium aurantiacum</name>
    <dbReference type="NCBI Taxonomy" id="3236919"/>
    <lineage>
        <taxon>Bacteria</taxon>
        <taxon>Bacillati</taxon>
        <taxon>Actinomycetota</taxon>
        <taxon>Actinomycetes</taxon>
        <taxon>Micrococcales</taxon>
        <taxon>Microbacteriaceae</taxon>
        <taxon>Curtobacterium</taxon>
    </lineage>
</organism>
<feature type="transmembrane region" description="Helical" evidence="7">
    <location>
        <begin position="260"/>
        <end position="281"/>
    </location>
</feature>
<dbReference type="PANTHER" id="PTHR32243:SF18">
    <property type="entry name" value="INNER MEMBRANE ABC TRANSPORTER PERMEASE PROTEIN YCJP"/>
    <property type="match status" value="1"/>
</dbReference>
<dbReference type="Gene3D" id="1.10.3720.10">
    <property type="entry name" value="MetI-like"/>
    <property type="match status" value="1"/>
</dbReference>
<comment type="caution">
    <text evidence="9">The sequence shown here is derived from an EMBL/GenBank/DDBJ whole genome shotgun (WGS) entry which is preliminary data.</text>
</comment>
<comment type="subcellular location">
    <subcellularLocation>
        <location evidence="1 7">Cell membrane</location>
        <topology evidence="1 7">Multi-pass membrane protein</topology>
    </subcellularLocation>
</comment>
<evidence type="ECO:0000256" key="7">
    <source>
        <dbReference type="RuleBase" id="RU363032"/>
    </source>
</evidence>
<dbReference type="CDD" id="cd06261">
    <property type="entry name" value="TM_PBP2"/>
    <property type="match status" value="1"/>
</dbReference>
<keyword evidence="6 7" id="KW-0472">Membrane</keyword>
<evidence type="ECO:0000256" key="6">
    <source>
        <dbReference type="ARBA" id="ARBA00023136"/>
    </source>
</evidence>
<feature type="transmembrane region" description="Helical" evidence="7">
    <location>
        <begin position="89"/>
        <end position="113"/>
    </location>
</feature>
<evidence type="ECO:0000256" key="3">
    <source>
        <dbReference type="ARBA" id="ARBA00022475"/>
    </source>
</evidence>
<dbReference type="PANTHER" id="PTHR32243">
    <property type="entry name" value="MALTOSE TRANSPORT SYSTEM PERMEASE-RELATED"/>
    <property type="match status" value="1"/>
</dbReference>
<reference evidence="9 10" key="1">
    <citation type="submission" date="2021-05" db="EMBL/GenBank/DDBJ databases">
        <title>Whole genome sequence of Curtobacterium flaccumfaciens pv. flaccumfaciens strain CFBP 8819.</title>
        <authorList>
            <person name="Osdaghi E."/>
            <person name="Taghouti G."/>
            <person name="Portier P."/>
            <person name="Fazliarab A."/>
            <person name="Taghavi S.M."/>
            <person name="Briand M."/>
            <person name="Le-Saux M."/>
            <person name="Jacques M.-A."/>
        </authorList>
    </citation>
    <scope>NUCLEOTIDE SEQUENCE [LARGE SCALE GENOMIC DNA]</scope>
    <source>
        <strain evidence="9 10">CFBP 8819</strain>
    </source>
</reference>
<dbReference type="Pfam" id="PF00528">
    <property type="entry name" value="BPD_transp_1"/>
    <property type="match status" value="1"/>
</dbReference>
<evidence type="ECO:0000313" key="9">
    <source>
        <dbReference type="EMBL" id="MBT1588629.1"/>
    </source>
</evidence>
<evidence type="ECO:0000313" key="10">
    <source>
        <dbReference type="Proteomes" id="UP001519641"/>
    </source>
</evidence>
<feature type="transmembrane region" description="Helical" evidence="7">
    <location>
        <begin position="33"/>
        <end position="54"/>
    </location>
</feature>
<dbReference type="EMBL" id="JAHEWS010000019">
    <property type="protein sequence ID" value="MBT1588629.1"/>
    <property type="molecule type" value="Genomic_DNA"/>
</dbReference>
<sequence>MTDAASTTDALRTRAVVTRGTRRPVRPTSAKQWVLSGVGILILAVMLFPVYWMINISLQPAGSAIEAAWFPINAQLGGYAQAIADQGGALVTSLVIALGSVVVSLLIATPASYALAQFKVKGINAVLFGILISQMIPGIVVANALYAAYNDLGLLNTVPGLILADSTAGVPFAILIMRAFMQNIPPSIIEAAKVDGAGNFRAFRSVVVPISANALITAGLFTFLFTWSDFLFALTLTTTDDVRPITLGIYNYIGTFTADWSTVMAAAVMASIPAIVLLLVAQKFIAAGATGGAVK</sequence>
<dbReference type="Proteomes" id="UP001519641">
    <property type="component" value="Unassembled WGS sequence"/>
</dbReference>
<keyword evidence="3" id="KW-1003">Cell membrane</keyword>
<comment type="similarity">
    <text evidence="7">Belongs to the binding-protein-dependent transport system permease family.</text>
</comment>
<feature type="transmembrane region" description="Helical" evidence="7">
    <location>
        <begin position="161"/>
        <end position="181"/>
    </location>
</feature>
<dbReference type="PROSITE" id="PS50928">
    <property type="entry name" value="ABC_TM1"/>
    <property type="match status" value="1"/>
</dbReference>
<name>A0ABS5VGK6_9MICO</name>
<keyword evidence="10" id="KW-1185">Reference proteome</keyword>
<evidence type="ECO:0000259" key="8">
    <source>
        <dbReference type="PROSITE" id="PS50928"/>
    </source>
</evidence>
<keyword evidence="5 7" id="KW-1133">Transmembrane helix</keyword>
<evidence type="ECO:0000256" key="5">
    <source>
        <dbReference type="ARBA" id="ARBA00022989"/>
    </source>
</evidence>
<evidence type="ECO:0000256" key="2">
    <source>
        <dbReference type="ARBA" id="ARBA00022448"/>
    </source>
</evidence>
<dbReference type="SUPFAM" id="SSF161098">
    <property type="entry name" value="MetI-like"/>
    <property type="match status" value="1"/>
</dbReference>
<proteinExistence type="inferred from homology"/>
<accession>A0ABS5VGK6</accession>
<dbReference type="InterPro" id="IPR050901">
    <property type="entry name" value="BP-dep_ABC_trans_perm"/>
</dbReference>
<dbReference type="InterPro" id="IPR035906">
    <property type="entry name" value="MetI-like_sf"/>
</dbReference>